<dbReference type="AlphaFoldDB" id="A0AA37VZC2"/>
<dbReference type="Pfam" id="PF03466">
    <property type="entry name" value="LysR_substrate"/>
    <property type="match status" value="1"/>
</dbReference>
<dbReference type="Pfam" id="PF00126">
    <property type="entry name" value="HTH_1"/>
    <property type="match status" value="1"/>
</dbReference>
<dbReference type="Proteomes" id="UP001161422">
    <property type="component" value="Unassembled WGS sequence"/>
</dbReference>
<dbReference type="PANTHER" id="PTHR30126">
    <property type="entry name" value="HTH-TYPE TRANSCRIPTIONAL REGULATOR"/>
    <property type="match status" value="1"/>
</dbReference>
<evidence type="ECO:0000313" key="6">
    <source>
        <dbReference type="EMBL" id="GLP97104.1"/>
    </source>
</evidence>
<keyword evidence="3" id="KW-0238">DNA-binding</keyword>
<reference evidence="6" key="1">
    <citation type="journal article" date="2014" name="Int. J. Syst. Evol. Microbiol.">
        <title>Complete genome sequence of Corynebacterium casei LMG S-19264T (=DSM 44701T), isolated from a smear-ripened cheese.</title>
        <authorList>
            <consortium name="US DOE Joint Genome Institute (JGI-PGF)"/>
            <person name="Walter F."/>
            <person name="Albersmeier A."/>
            <person name="Kalinowski J."/>
            <person name="Ruckert C."/>
        </authorList>
    </citation>
    <scope>NUCLEOTIDE SEQUENCE</scope>
    <source>
        <strain evidence="6">NBRC 101628</strain>
    </source>
</reference>
<evidence type="ECO:0000259" key="5">
    <source>
        <dbReference type="PROSITE" id="PS50931"/>
    </source>
</evidence>
<dbReference type="PANTHER" id="PTHR30126:SF91">
    <property type="entry name" value="LYSR FAMILY TRANSCRIPTIONAL REGULATOR"/>
    <property type="match status" value="1"/>
</dbReference>
<evidence type="ECO:0000256" key="4">
    <source>
        <dbReference type="ARBA" id="ARBA00023163"/>
    </source>
</evidence>
<evidence type="ECO:0000256" key="1">
    <source>
        <dbReference type="ARBA" id="ARBA00009437"/>
    </source>
</evidence>
<feature type="domain" description="HTH lysR-type" evidence="5">
    <location>
        <begin position="1"/>
        <end position="60"/>
    </location>
</feature>
<sequence>MAYSMEQLQAFVAIVEQGGIRQAARTLNKHASTVREQLTGFEIDTNLELFIRHPKSLELTEQGRDLYQFAKAVLRESLHLEQRVESLGQGTPARLTIAIDTGLRQARLNQIMAELLDAFPGIDLKVLNGDTQQVQAWVLSGEADVALCFSTIHLADKLSSVRGFSFEVTRVVASDFDCADTVSIHDLRGWRQITFTFFRESGLELADVTSHQVIECNNAEQIIGLIKQGVGYAHLPKFRCLDAIESGELKTVSLANEKPWYYFTDILWLEERPMDAASRMFIQKVQTLDNC</sequence>
<dbReference type="GO" id="GO:0003700">
    <property type="term" value="F:DNA-binding transcription factor activity"/>
    <property type="evidence" value="ECO:0007669"/>
    <property type="project" value="InterPro"/>
</dbReference>
<dbReference type="RefSeq" id="WP_095504399.1">
    <property type="nucleotide sequence ID" value="NZ_BSNC01000005.1"/>
</dbReference>
<dbReference type="InterPro" id="IPR036390">
    <property type="entry name" value="WH_DNA-bd_sf"/>
</dbReference>
<proteinExistence type="inferred from homology"/>
<reference evidence="6" key="2">
    <citation type="submission" date="2023-01" db="EMBL/GenBank/DDBJ databases">
        <title>Draft genome sequence of Paraferrimonas sedimenticola strain NBRC 101628.</title>
        <authorList>
            <person name="Sun Q."/>
            <person name="Mori K."/>
        </authorList>
    </citation>
    <scope>NUCLEOTIDE SEQUENCE</scope>
    <source>
        <strain evidence="6">NBRC 101628</strain>
    </source>
</reference>
<dbReference type="SUPFAM" id="SSF46785">
    <property type="entry name" value="Winged helix' DNA-binding domain"/>
    <property type="match status" value="1"/>
</dbReference>
<comment type="caution">
    <text evidence="6">The sequence shown here is derived from an EMBL/GenBank/DDBJ whole genome shotgun (WGS) entry which is preliminary data.</text>
</comment>
<evidence type="ECO:0000256" key="2">
    <source>
        <dbReference type="ARBA" id="ARBA00023015"/>
    </source>
</evidence>
<protein>
    <submittedName>
        <fullName evidence="6">LysR family transcriptional regulator</fullName>
    </submittedName>
</protein>
<name>A0AA37VZC2_9GAMM</name>
<dbReference type="GO" id="GO:0000976">
    <property type="term" value="F:transcription cis-regulatory region binding"/>
    <property type="evidence" value="ECO:0007669"/>
    <property type="project" value="TreeGrafter"/>
</dbReference>
<organism evidence="6 7">
    <name type="scientific">Paraferrimonas sedimenticola</name>
    <dbReference type="NCBI Taxonomy" id="375674"/>
    <lineage>
        <taxon>Bacteria</taxon>
        <taxon>Pseudomonadati</taxon>
        <taxon>Pseudomonadota</taxon>
        <taxon>Gammaproteobacteria</taxon>
        <taxon>Alteromonadales</taxon>
        <taxon>Ferrimonadaceae</taxon>
        <taxon>Paraferrimonas</taxon>
    </lineage>
</organism>
<evidence type="ECO:0000313" key="7">
    <source>
        <dbReference type="Proteomes" id="UP001161422"/>
    </source>
</evidence>
<keyword evidence="7" id="KW-1185">Reference proteome</keyword>
<dbReference type="InterPro" id="IPR036388">
    <property type="entry name" value="WH-like_DNA-bd_sf"/>
</dbReference>
<dbReference type="SUPFAM" id="SSF53850">
    <property type="entry name" value="Periplasmic binding protein-like II"/>
    <property type="match status" value="1"/>
</dbReference>
<comment type="similarity">
    <text evidence="1">Belongs to the LysR transcriptional regulatory family.</text>
</comment>
<keyword evidence="2" id="KW-0805">Transcription regulation</keyword>
<accession>A0AA37VZC2</accession>
<dbReference type="EMBL" id="BSNC01000005">
    <property type="protein sequence ID" value="GLP97104.1"/>
    <property type="molecule type" value="Genomic_DNA"/>
</dbReference>
<dbReference type="PROSITE" id="PS50931">
    <property type="entry name" value="HTH_LYSR"/>
    <property type="match status" value="1"/>
</dbReference>
<keyword evidence="4" id="KW-0804">Transcription</keyword>
<dbReference type="CDD" id="cd05466">
    <property type="entry name" value="PBP2_LTTR_substrate"/>
    <property type="match status" value="1"/>
</dbReference>
<dbReference type="InterPro" id="IPR000847">
    <property type="entry name" value="LysR_HTH_N"/>
</dbReference>
<gene>
    <name evidence="6" type="ORF">GCM10007895_24100</name>
</gene>
<dbReference type="Gene3D" id="3.40.190.290">
    <property type="match status" value="1"/>
</dbReference>
<dbReference type="Gene3D" id="1.10.10.10">
    <property type="entry name" value="Winged helix-like DNA-binding domain superfamily/Winged helix DNA-binding domain"/>
    <property type="match status" value="1"/>
</dbReference>
<evidence type="ECO:0000256" key="3">
    <source>
        <dbReference type="ARBA" id="ARBA00023125"/>
    </source>
</evidence>
<dbReference type="InterPro" id="IPR005119">
    <property type="entry name" value="LysR_subst-bd"/>
</dbReference>